<keyword evidence="2" id="KW-1185">Reference proteome</keyword>
<proteinExistence type="predicted"/>
<dbReference type="EMBL" id="JAWDGP010000972">
    <property type="protein sequence ID" value="KAK3795863.1"/>
    <property type="molecule type" value="Genomic_DNA"/>
</dbReference>
<evidence type="ECO:0000313" key="1">
    <source>
        <dbReference type="EMBL" id="KAK3795863.1"/>
    </source>
</evidence>
<evidence type="ECO:0000313" key="2">
    <source>
        <dbReference type="Proteomes" id="UP001283361"/>
    </source>
</evidence>
<dbReference type="AlphaFoldDB" id="A0AAE1AXE9"/>
<protein>
    <submittedName>
        <fullName evidence="1">Uncharacterized protein</fullName>
    </submittedName>
</protein>
<name>A0AAE1AXE9_9GAST</name>
<comment type="caution">
    <text evidence="1">The sequence shown here is derived from an EMBL/GenBank/DDBJ whole genome shotgun (WGS) entry which is preliminary data.</text>
</comment>
<accession>A0AAE1AXE9</accession>
<dbReference type="Proteomes" id="UP001283361">
    <property type="component" value="Unassembled WGS sequence"/>
</dbReference>
<reference evidence="1" key="1">
    <citation type="journal article" date="2023" name="G3 (Bethesda)">
        <title>A reference genome for the long-term kleptoplast-retaining sea slug Elysia crispata morphotype clarki.</title>
        <authorList>
            <person name="Eastman K.E."/>
            <person name="Pendleton A.L."/>
            <person name="Shaikh M.A."/>
            <person name="Suttiyut T."/>
            <person name="Ogas R."/>
            <person name="Tomko P."/>
            <person name="Gavelis G."/>
            <person name="Widhalm J.R."/>
            <person name="Wisecaver J.H."/>
        </authorList>
    </citation>
    <scope>NUCLEOTIDE SEQUENCE</scope>
    <source>
        <strain evidence="1">ECLA1</strain>
    </source>
</reference>
<gene>
    <name evidence="1" type="ORF">RRG08_011413</name>
</gene>
<organism evidence="1 2">
    <name type="scientific">Elysia crispata</name>
    <name type="common">lettuce slug</name>
    <dbReference type="NCBI Taxonomy" id="231223"/>
    <lineage>
        <taxon>Eukaryota</taxon>
        <taxon>Metazoa</taxon>
        <taxon>Spiralia</taxon>
        <taxon>Lophotrochozoa</taxon>
        <taxon>Mollusca</taxon>
        <taxon>Gastropoda</taxon>
        <taxon>Heterobranchia</taxon>
        <taxon>Euthyneura</taxon>
        <taxon>Panpulmonata</taxon>
        <taxon>Sacoglossa</taxon>
        <taxon>Placobranchoidea</taxon>
        <taxon>Plakobranchidae</taxon>
        <taxon>Elysia</taxon>
    </lineage>
</organism>
<sequence>MDEGNPPDKVTNLRHYPHPCAACSHDSFRQFVDDGRVPECSEQALHAWCLEEASPSVATAIGVLDTLFCSICYFVSVRCDQYTLPLWLRKL</sequence>